<feature type="domain" description="Nudix hydrolase" evidence="1">
    <location>
        <begin position="44"/>
        <end position="172"/>
    </location>
</feature>
<evidence type="ECO:0000259" key="1">
    <source>
        <dbReference type="PROSITE" id="PS51462"/>
    </source>
</evidence>
<sequence length="182" mass="20425">MNEKRNPWKKLTTETVYDNPWINVREDQVITPAGKEGIYGVVSFKNYALGIIPVDQDGNTWLVGQYRYTLDAYSWEIPMGGGLMENGILESAQRELQEETGLIASHWTEIMKIHTSNSVTDEVGFVYLAQGLTQGLTDFDETEVLQIQKLPFNKAIQMVMNGQITDAISVAGLLKANLLLQK</sequence>
<dbReference type="Gene3D" id="3.90.79.10">
    <property type="entry name" value="Nucleoside Triphosphate Pyrophosphohydrolase"/>
    <property type="match status" value="1"/>
</dbReference>
<gene>
    <name evidence="2" type="ORF">AAG747_23550</name>
</gene>
<evidence type="ECO:0000313" key="3">
    <source>
        <dbReference type="Proteomes" id="UP001403385"/>
    </source>
</evidence>
<evidence type="ECO:0000313" key="2">
    <source>
        <dbReference type="EMBL" id="MEN7550916.1"/>
    </source>
</evidence>
<reference evidence="2 3" key="1">
    <citation type="submission" date="2024-04" db="EMBL/GenBank/DDBJ databases">
        <title>Novel genus in family Flammeovirgaceae.</title>
        <authorList>
            <person name="Nguyen T.H."/>
            <person name="Vuong T.Q."/>
            <person name="Le H."/>
            <person name="Kim S.-G."/>
        </authorList>
    </citation>
    <scope>NUCLEOTIDE SEQUENCE [LARGE SCALE GENOMIC DNA]</scope>
    <source>
        <strain evidence="2 3">JCM 23209</strain>
    </source>
</reference>
<dbReference type="GO" id="GO:0016787">
    <property type="term" value="F:hydrolase activity"/>
    <property type="evidence" value="ECO:0007669"/>
    <property type="project" value="UniProtKB-KW"/>
</dbReference>
<dbReference type="InterPro" id="IPR015797">
    <property type="entry name" value="NUDIX_hydrolase-like_dom_sf"/>
</dbReference>
<protein>
    <submittedName>
        <fullName evidence="2">NUDIX hydrolase</fullName>
        <ecNumber evidence="2">3.6.-.-</ecNumber>
    </submittedName>
</protein>
<dbReference type="RefSeq" id="WP_346823695.1">
    <property type="nucleotide sequence ID" value="NZ_JBDKWZ010000017.1"/>
</dbReference>
<dbReference type="Proteomes" id="UP001403385">
    <property type="component" value="Unassembled WGS sequence"/>
</dbReference>
<dbReference type="EMBL" id="JBDKWZ010000017">
    <property type="protein sequence ID" value="MEN7550916.1"/>
    <property type="molecule type" value="Genomic_DNA"/>
</dbReference>
<organism evidence="2 3">
    <name type="scientific">Rapidithrix thailandica</name>
    <dbReference type="NCBI Taxonomy" id="413964"/>
    <lineage>
        <taxon>Bacteria</taxon>
        <taxon>Pseudomonadati</taxon>
        <taxon>Bacteroidota</taxon>
        <taxon>Cytophagia</taxon>
        <taxon>Cytophagales</taxon>
        <taxon>Flammeovirgaceae</taxon>
        <taxon>Rapidithrix</taxon>
    </lineage>
</organism>
<dbReference type="Pfam" id="PF00293">
    <property type="entry name" value="NUDIX"/>
    <property type="match status" value="1"/>
</dbReference>
<dbReference type="InterPro" id="IPR000086">
    <property type="entry name" value="NUDIX_hydrolase_dom"/>
</dbReference>
<dbReference type="EC" id="3.6.-.-" evidence="2"/>
<dbReference type="CDD" id="cd24161">
    <property type="entry name" value="NUDIX_ADPRase_Ndx2"/>
    <property type="match status" value="1"/>
</dbReference>
<dbReference type="AlphaFoldDB" id="A0AAW9SJA8"/>
<dbReference type="PROSITE" id="PS51462">
    <property type="entry name" value="NUDIX"/>
    <property type="match status" value="1"/>
</dbReference>
<proteinExistence type="predicted"/>
<accession>A0AAW9SJA8</accession>
<keyword evidence="3" id="KW-1185">Reference proteome</keyword>
<name>A0AAW9SJA8_9BACT</name>
<comment type="caution">
    <text evidence="2">The sequence shown here is derived from an EMBL/GenBank/DDBJ whole genome shotgun (WGS) entry which is preliminary data.</text>
</comment>
<keyword evidence="2" id="KW-0378">Hydrolase</keyword>
<dbReference type="SUPFAM" id="SSF55811">
    <property type="entry name" value="Nudix"/>
    <property type="match status" value="1"/>
</dbReference>